<name>A0A2Z6MMB2_TRISU</name>
<protein>
    <submittedName>
        <fullName evidence="2">Uncharacterized protein</fullName>
    </submittedName>
</protein>
<organism evidence="2 3">
    <name type="scientific">Trifolium subterraneum</name>
    <name type="common">Subterranean clover</name>
    <dbReference type="NCBI Taxonomy" id="3900"/>
    <lineage>
        <taxon>Eukaryota</taxon>
        <taxon>Viridiplantae</taxon>
        <taxon>Streptophyta</taxon>
        <taxon>Embryophyta</taxon>
        <taxon>Tracheophyta</taxon>
        <taxon>Spermatophyta</taxon>
        <taxon>Magnoliopsida</taxon>
        <taxon>eudicotyledons</taxon>
        <taxon>Gunneridae</taxon>
        <taxon>Pentapetalae</taxon>
        <taxon>rosids</taxon>
        <taxon>fabids</taxon>
        <taxon>Fabales</taxon>
        <taxon>Fabaceae</taxon>
        <taxon>Papilionoideae</taxon>
        <taxon>50 kb inversion clade</taxon>
        <taxon>NPAAA clade</taxon>
        <taxon>Hologalegina</taxon>
        <taxon>IRL clade</taxon>
        <taxon>Trifolieae</taxon>
        <taxon>Trifolium</taxon>
    </lineage>
</organism>
<reference evidence="3" key="1">
    <citation type="journal article" date="2017" name="Front. Plant Sci.">
        <title>Climate Clever Clovers: New Paradigm to Reduce the Environmental Footprint of Ruminants by Breeding Low Methanogenic Forages Utilizing Haplotype Variation.</title>
        <authorList>
            <person name="Kaur P."/>
            <person name="Appels R."/>
            <person name="Bayer P.E."/>
            <person name="Keeble-Gagnere G."/>
            <person name="Wang J."/>
            <person name="Hirakawa H."/>
            <person name="Shirasawa K."/>
            <person name="Vercoe P."/>
            <person name="Stefanova K."/>
            <person name="Durmic Z."/>
            <person name="Nichols P."/>
            <person name="Revell C."/>
            <person name="Isobe S.N."/>
            <person name="Edwards D."/>
            <person name="Erskine W."/>
        </authorList>
    </citation>
    <scope>NUCLEOTIDE SEQUENCE [LARGE SCALE GENOMIC DNA]</scope>
    <source>
        <strain evidence="3">cv. Daliak</strain>
    </source>
</reference>
<sequence>MWKLLDIGVERVRQCVGKSNLNSNEKATENKFMQNEKNECSEICNPRSAKTKGMSNVRKKGHFEKRKRSSTKAKKSKEKHNEGAEQNNVLDFTNDTSRVVYTTLDAPVQQHPFSSGLDVQSVSFSALLQGIDSYNYLSQETSNHSWLPPSSNSQDKY</sequence>
<evidence type="ECO:0000313" key="3">
    <source>
        <dbReference type="Proteomes" id="UP000242715"/>
    </source>
</evidence>
<dbReference type="OrthoDB" id="1746406at2759"/>
<gene>
    <name evidence="2" type="ORF">TSUD_148440</name>
</gene>
<feature type="compositionally biased region" description="Basic residues" evidence="1">
    <location>
        <begin position="57"/>
        <end position="78"/>
    </location>
</feature>
<dbReference type="EMBL" id="DF973534">
    <property type="protein sequence ID" value="GAU33694.1"/>
    <property type="molecule type" value="Genomic_DNA"/>
</dbReference>
<proteinExistence type="predicted"/>
<dbReference type="AlphaFoldDB" id="A0A2Z6MMB2"/>
<evidence type="ECO:0000256" key="1">
    <source>
        <dbReference type="SAM" id="MobiDB-lite"/>
    </source>
</evidence>
<dbReference type="Proteomes" id="UP000242715">
    <property type="component" value="Unassembled WGS sequence"/>
</dbReference>
<accession>A0A2Z6MMB2</accession>
<evidence type="ECO:0000313" key="2">
    <source>
        <dbReference type="EMBL" id="GAU33694.1"/>
    </source>
</evidence>
<keyword evidence="3" id="KW-1185">Reference proteome</keyword>
<feature type="region of interest" description="Disordered" evidence="1">
    <location>
        <begin position="46"/>
        <end position="91"/>
    </location>
</feature>